<keyword evidence="2" id="KW-1185">Reference proteome</keyword>
<sequence length="164" mass="18740">MCASGENGNTPDWAHLGEKTWRRSTADFVKRTSPRSTRSQVIHADKRKVLRGARDSVSPIHRNLRGVIRRSEHLMSGRSFLRPMETQRLLRAAFDVRHLPWKLLLIPEGKVFPSITTVGSMMISRLRPRDPVTSRCPPPPSSRRIISLSCRSRKISCHSPLSRR</sequence>
<evidence type="ECO:0000313" key="1">
    <source>
        <dbReference type="EMBL" id="TNN58391.1"/>
    </source>
</evidence>
<evidence type="ECO:0000313" key="2">
    <source>
        <dbReference type="Proteomes" id="UP000314294"/>
    </source>
</evidence>
<name>A0A4Z2GYM3_9TELE</name>
<gene>
    <name evidence="1" type="ORF">EYF80_031402</name>
</gene>
<dbReference type="AlphaFoldDB" id="A0A4Z2GYM3"/>
<comment type="caution">
    <text evidence="1">The sequence shown here is derived from an EMBL/GenBank/DDBJ whole genome shotgun (WGS) entry which is preliminary data.</text>
</comment>
<protein>
    <submittedName>
        <fullName evidence="1">Uncharacterized protein</fullName>
    </submittedName>
</protein>
<dbReference type="Proteomes" id="UP000314294">
    <property type="component" value="Unassembled WGS sequence"/>
</dbReference>
<dbReference type="EMBL" id="SRLO01000380">
    <property type="protein sequence ID" value="TNN58391.1"/>
    <property type="molecule type" value="Genomic_DNA"/>
</dbReference>
<proteinExistence type="predicted"/>
<accession>A0A4Z2GYM3</accession>
<reference evidence="1 2" key="1">
    <citation type="submission" date="2019-03" db="EMBL/GenBank/DDBJ databases">
        <title>First draft genome of Liparis tanakae, snailfish: a comprehensive survey of snailfish specific genes.</title>
        <authorList>
            <person name="Kim W."/>
            <person name="Song I."/>
            <person name="Jeong J.-H."/>
            <person name="Kim D."/>
            <person name="Kim S."/>
            <person name="Ryu S."/>
            <person name="Song J.Y."/>
            <person name="Lee S.K."/>
        </authorList>
    </citation>
    <scope>NUCLEOTIDE SEQUENCE [LARGE SCALE GENOMIC DNA]</scope>
    <source>
        <tissue evidence="1">Muscle</tissue>
    </source>
</reference>
<organism evidence="1 2">
    <name type="scientific">Liparis tanakae</name>
    <name type="common">Tanaka's snailfish</name>
    <dbReference type="NCBI Taxonomy" id="230148"/>
    <lineage>
        <taxon>Eukaryota</taxon>
        <taxon>Metazoa</taxon>
        <taxon>Chordata</taxon>
        <taxon>Craniata</taxon>
        <taxon>Vertebrata</taxon>
        <taxon>Euteleostomi</taxon>
        <taxon>Actinopterygii</taxon>
        <taxon>Neopterygii</taxon>
        <taxon>Teleostei</taxon>
        <taxon>Neoteleostei</taxon>
        <taxon>Acanthomorphata</taxon>
        <taxon>Eupercaria</taxon>
        <taxon>Perciformes</taxon>
        <taxon>Cottioidei</taxon>
        <taxon>Cottales</taxon>
        <taxon>Liparidae</taxon>
        <taxon>Liparis</taxon>
    </lineage>
</organism>